<dbReference type="Pfam" id="PF02517">
    <property type="entry name" value="Rce1-like"/>
    <property type="match status" value="1"/>
</dbReference>
<dbReference type="GO" id="GO:0006508">
    <property type="term" value="P:proteolysis"/>
    <property type="evidence" value="ECO:0007669"/>
    <property type="project" value="UniProtKB-KW"/>
</dbReference>
<sequence length="238" mass="26599">MNLLLKNIIYYVIAGVGFFSLNMFGIGYNSPIISIAAIPMMIILSVYTLYINKNYSITDKLKTAFEKPSVGISLIPFIAVLSVVLTIAEGIITSKFSARIISSAILTFMIGLSEEGTFRNFIISYMQEKNYSKPVMIVVSAIFFSLLHMVNIAAGLSVESAFIQTVNVIPFGLLAAFFFVETGNISALIFWHMYFDFSLFISEIGIFYSDFIIGIVIDILLIIEIIKIIIKYVKKSKH</sequence>
<feature type="transmembrane region" description="Helical" evidence="1">
    <location>
        <begin position="211"/>
        <end position="230"/>
    </location>
</feature>
<dbReference type="Proteomes" id="UP000317863">
    <property type="component" value="Unassembled WGS sequence"/>
</dbReference>
<keyword evidence="3" id="KW-0645">Protease</keyword>
<dbReference type="EMBL" id="SGJB01000004">
    <property type="protein sequence ID" value="TQQ85077.1"/>
    <property type="molecule type" value="Genomic_DNA"/>
</dbReference>
<protein>
    <submittedName>
        <fullName evidence="3">CPBP family intramembrane metalloprotease</fullName>
    </submittedName>
</protein>
<feature type="transmembrane region" description="Helical" evidence="1">
    <location>
        <begin position="70"/>
        <end position="90"/>
    </location>
</feature>
<evidence type="ECO:0000259" key="2">
    <source>
        <dbReference type="Pfam" id="PF02517"/>
    </source>
</evidence>
<dbReference type="RefSeq" id="WP_142535434.1">
    <property type="nucleotide sequence ID" value="NZ_SGJB01000004.1"/>
</dbReference>
<dbReference type="GO" id="GO:0008237">
    <property type="term" value="F:metallopeptidase activity"/>
    <property type="evidence" value="ECO:0007669"/>
    <property type="project" value="UniProtKB-KW"/>
</dbReference>
<keyword evidence="1" id="KW-1133">Transmembrane helix</keyword>
<evidence type="ECO:0000313" key="4">
    <source>
        <dbReference type="Proteomes" id="UP000317863"/>
    </source>
</evidence>
<comment type="caution">
    <text evidence="3">The sequence shown here is derived from an EMBL/GenBank/DDBJ whole genome shotgun (WGS) entry which is preliminary data.</text>
</comment>
<keyword evidence="3" id="KW-0482">Metalloprotease</keyword>
<feature type="transmembrane region" description="Helical" evidence="1">
    <location>
        <begin position="161"/>
        <end position="180"/>
    </location>
</feature>
<dbReference type="OrthoDB" id="1998369at2"/>
<dbReference type="InterPro" id="IPR003675">
    <property type="entry name" value="Rce1/LyrA-like_dom"/>
</dbReference>
<feature type="transmembrane region" description="Helical" evidence="1">
    <location>
        <begin position="134"/>
        <end position="155"/>
    </location>
</feature>
<dbReference type="AlphaFoldDB" id="A0A544QWK9"/>
<keyword evidence="3" id="KW-0378">Hydrolase</keyword>
<keyword evidence="1" id="KW-0472">Membrane</keyword>
<evidence type="ECO:0000256" key="1">
    <source>
        <dbReference type="SAM" id="Phobius"/>
    </source>
</evidence>
<dbReference type="GO" id="GO:0004175">
    <property type="term" value="F:endopeptidase activity"/>
    <property type="evidence" value="ECO:0007669"/>
    <property type="project" value="UniProtKB-ARBA"/>
</dbReference>
<reference evidence="3 4" key="1">
    <citation type="submission" date="2019-02" db="EMBL/GenBank/DDBJ databases">
        <title>Peptostreptococcaceae bacterium ZHW00191 nov., a new bacterium isolated from the human gut.</title>
        <authorList>
            <person name="Zhou H.-W."/>
            <person name="Chen X.-J."/>
        </authorList>
    </citation>
    <scope>NUCLEOTIDE SEQUENCE [LARGE SCALE GENOMIC DNA]</scope>
    <source>
        <strain evidence="3 4">ZHW00191</strain>
    </source>
</reference>
<feature type="transmembrane region" description="Helical" evidence="1">
    <location>
        <begin position="7"/>
        <end position="26"/>
    </location>
</feature>
<feature type="transmembrane region" description="Helical" evidence="1">
    <location>
        <begin position="32"/>
        <end position="50"/>
    </location>
</feature>
<name>A0A544QWK9_9FIRM</name>
<accession>A0A544QWK9</accession>
<keyword evidence="1" id="KW-0812">Transmembrane</keyword>
<dbReference type="GO" id="GO:0080120">
    <property type="term" value="P:CAAX-box protein maturation"/>
    <property type="evidence" value="ECO:0007669"/>
    <property type="project" value="UniProtKB-ARBA"/>
</dbReference>
<keyword evidence="4" id="KW-1185">Reference proteome</keyword>
<feature type="domain" description="CAAX prenyl protease 2/Lysostaphin resistance protein A-like" evidence="2">
    <location>
        <begin position="100"/>
        <end position="197"/>
    </location>
</feature>
<gene>
    <name evidence="3" type="ORF">EXD82_02990</name>
</gene>
<proteinExistence type="predicted"/>
<evidence type="ECO:0000313" key="3">
    <source>
        <dbReference type="EMBL" id="TQQ85077.1"/>
    </source>
</evidence>
<organism evidence="3 4">
    <name type="scientific">Peptacetobacter hominis</name>
    <dbReference type="NCBI Taxonomy" id="2743610"/>
    <lineage>
        <taxon>Bacteria</taxon>
        <taxon>Bacillati</taxon>
        <taxon>Bacillota</taxon>
        <taxon>Clostridia</taxon>
        <taxon>Peptostreptococcales</taxon>
        <taxon>Peptostreptococcaceae</taxon>
        <taxon>Peptacetobacter</taxon>
    </lineage>
</organism>